<evidence type="ECO:0000256" key="4">
    <source>
        <dbReference type="ARBA" id="ARBA00023034"/>
    </source>
</evidence>
<organism evidence="10 12">
    <name type="scientific">Punica granatum</name>
    <name type="common">Pomegranate</name>
    <dbReference type="NCBI Taxonomy" id="22663"/>
    <lineage>
        <taxon>Eukaryota</taxon>
        <taxon>Viridiplantae</taxon>
        <taxon>Streptophyta</taxon>
        <taxon>Embryophyta</taxon>
        <taxon>Tracheophyta</taxon>
        <taxon>Spermatophyta</taxon>
        <taxon>Magnoliopsida</taxon>
        <taxon>eudicotyledons</taxon>
        <taxon>Gunneridae</taxon>
        <taxon>Pentapetalae</taxon>
        <taxon>rosids</taxon>
        <taxon>malvids</taxon>
        <taxon>Myrtales</taxon>
        <taxon>Lythraceae</taxon>
        <taxon>Punica</taxon>
    </lineage>
</organism>
<keyword evidence="5 7" id="KW-0175">Coiled coil</keyword>
<dbReference type="GO" id="GO:0000139">
    <property type="term" value="C:Golgi membrane"/>
    <property type="evidence" value="ECO:0007669"/>
    <property type="project" value="UniProtKB-SubCell"/>
</dbReference>
<evidence type="ECO:0000256" key="2">
    <source>
        <dbReference type="ARBA" id="ARBA00022692"/>
    </source>
</evidence>
<feature type="compositionally biased region" description="Low complexity" evidence="8">
    <location>
        <begin position="318"/>
        <end position="327"/>
    </location>
</feature>
<feature type="compositionally biased region" description="Polar residues" evidence="8">
    <location>
        <begin position="158"/>
        <end position="171"/>
    </location>
</feature>
<protein>
    <submittedName>
        <fullName evidence="10">Uncharacterized protein</fullName>
    </submittedName>
</protein>
<evidence type="ECO:0000256" key="3">
    <source>
        <dbReference type="ARBA" id="ARBA00022989"/>
    </source>
</evidence>
<reference evidence="12" key="1">
    <citation type="journal article" date="2017" name="Plant J.">
        <title>The pomegranate (Punica granatum L.) genome and the genomics of punicalagin biosynthesis.</title>
        <authorList>
            <person name="Qin G."/>
            <person name="Xu C."/>
            <person name="Ming R."/>
            <person name="Tang H."/>
            <person name="Guyot R."/>
            <person name="Kramer E.M."/>
            <person name="Hu Y."/>
            <person name="Yi X."/>
            <person name="Qi Y."/>
            <person name="Xu X."/>
            <person name="Gao Z."/>
            <person name="Pan H."/>
            <person name="Jian J."/>
            <person name="Tian Y."/>
            <person name="Yue Z."/>
            <person name="Xu Y."/>
        </authorList>
    </citation>
    <scope>NUCLEOTIDE SEQUENCE [LARGE SCALE GENOMIC DNA]</scope>
    <source>
        <strain evidence="12">cv. Dabenzi</strain>
    </source>
</reference>
<dbReference type="PANTHER" id="PTHR13815">
    <property type="entry name" value="GOLGIN-84"/>
    <property type="match status" value="1"/>
</dbReference>
<comment type="caution">
    <text evidence="10">The sequence shown here is derived from an EMBL/GenBank/DDBJ whole genome shotgun (WGS) entry which is preliminary data.</text>
</comment>
<evidence type="ECO:0000313" key="10">
    <source>
        <dbReference type="EMBL" id="OWM62635.1"/>
    </source>
</evidence>
<comment type="subcellular location">
    <subcellularLocation>
        <location evidence="1">Golgi apparatus membrane</location>
    </subcellularLocation>
</comment>
<feature type="compositionally biased region" description="Basic and acidic residues" evidence="8">
    <location>
        <begin position="286"/>
        <end position="301"/>
    </location>
</feature>
<feature type="coiled-coil region" evidence="7">
    <location>
        <begin position="496"/>
        <end position="530"/>
    </location>
</feature>
<dbReference type="GO" id="GO:0007030">
    <property type="term" value="P:Golgi organization"/>
    <property type="evidence" value="ECO:0007669"/>
    <property type="project" value="InterPro"/>
</dbReference>
<evidence type="ECO:0000256" key="1">
    <source>
        <dbReference type="ARBA" id="ARBA00004394"/>
    </source>
</evidence>
<accession>A0A218VQ53</accession>
<dbReference type="Proteomes" id="UP000197138">
    <property type="component" value="Unassembled WGS sequence"/>
</dbReference>
<feature type="compositionally biased region" description="Polar residues" evidence="8">
    <location>
        <begin position="115"/>
        <end position="135"/>
    </location>
</feature>
<dbReference type="GeneID" id="116215297"/>
<evidence type="ECO:0000256" key="5">
    <source>
        <dbReference type="ARBA" id="ARBA00023054"/>
    </source>
</evidence>
<evidence type="ECO:0000313" key="12">
    <source>
        <dbReference type="Proteomes" id="UP000197138"/>
    </source>
</evidence>
<evidence type="ECO:0000256" key="9">
    <source>
        <dbReference type="SAM" id="Phobius"/>
    </source>
</evidence>
<feature type="transmembrane region" description="Helical" evidence="9">
    <location>
        <begin position="653"/>
        <end position="671"/>
    </location>
</feature>
<keyword evidence="2 9" id="KW-0812">Transmembrane</keyword>
<dbReference type="Proteomes" id="UP000233551">
    <property type="component" value="Unassembled WGS sequence"/>
</dbReference>
<dbReference type="AlphaFoldDB" id="A0A218VQ53"/>
<keyword evidence="6 9" id="KW-0472">Membrane</keyword>
<dbReference type="EMBL" id="PGOL01001893">
    <property type="protein sequence ID" value="PKI52834.1"/>
    <property type="molecule type" value="Genomic_DNA"/>
</dbReference>
<reference evidence="10" key="2">
    <citation type="submission" date="2017-06" db="EMBL/GenBank/DDBJ databases">
        <title>The pomegranate genome and the genomics of punicalagin biosynthesis.</title>
        <authorList>
            <person name="Xu C."/>
        </authorList>
    </citation>
    <scope>NUCLEOTIDE SEQUENCE [LARGE SCALE GENOMIC DNA]</scope>
    <source>
        <tissue evidence="10">Fresh leaf</tissue>
    </source>
</reference>
<name>A0A218VQ53_PUNGR</name>
<dbReference type="OrthoDB" id="248903at2759"/>
<proteinExistence type="predicted"/>
<keyword evidence="4" id="KW-0333">Golgi apparatus</keyword>
<evidence type="ECO:0000256" key="7">
    <source>
        <dbReference type="SAM" id="Coils"/>
    </source>
</evidence>
<dbReference type="GO" id="GO:0031985">
    <property type="term" value="C:Golgi cisterna"/>
    <property type="evidence" value="ECO:0007669"/>
    <property type="project" value="TreeGrafter"/>
</dbReference>
<evidence type="ECO:0000313" key="11">
    <source>
        <dbReference type="EMBL" id="PKI52834.1"/>
    </source>
</evidence>
<evidence type="ECO:0000313" key="13">
    <source>
        <dbReference type="Proteomes" id="UP000233551"/>
    </source>
</evidence>
<feature type="region of interest" description="Disordered" evidence="8">
    <location>
        <begin position="255"/>
        <end position="343"/>
    </location>
</feature>
<feature type="region of interest" description="Disordered" evidence="8">
    <location>
        <begin position="24"/>
        <end position="217"/>
    </location>
</feature>
<keyword evidence="13" id="KW-1185">Reference proteome</keyword>
<dbReference type="EMBL" id="MTKT01006319">
    <property type="protein sequence ID" value="OWM62635.1"/>
    <property type="molecule type" value="Genomic_DNA"/>
</dbReference>
<dbReference type="PANTHER" id="PTHR13815:SF5">
    <property type="entry name" value="GOLGIN CANDIDATE 2"/>
    <property type="match status" value="1"/>
</dbReference>
<gene>
    <name evidence="10" type="ORF">CDL15_Pgr019929</name>
    <name evidence="11" type="ORF">CRG98_026782</name>
</gene>
<keyword evidence="3 9" id="KW-1133">Transmembrane helix</keyword>
<feature type="coiled-coil region" evidence="7">
    <location>
        <begin position="353"/>
        <end position="472"/>
    </location>
</feature>
<evidence type="ECO:0000256" key="6">
    <source>
        <dbReference type="ARBA" id="ARBA00023136"/>
    </source>
</evidence>
<dbReference type="GO" id="GO:0000301">
    <property type="term" value="P:retrograde transport, vesicle recycling within Golgi"/>
    <property type="evidence" value="ECO:0007669"/>
    <property type="project" value="TreeGrafter"/>
</dbReference>
<dbReference type="Pfam" id="PF09787">
    <property type="entry name" value="Golgin_A5"/>
    <property type="match status" value="1"/>
</dbReference>
<dbReference type="InterPro" id="IPR019177">
    <property type="entry name" value="Golgin_subfamily_A_member_5"/>
</dbReference>
<reference evidence="11 13" key="3">
    <citation type="submission" date="2017-11" db="EMBL/GenBank/DDBJ databases">
        <title>De-novo sequencing of pomegranate (Punica granatum L.) genome.</title>
        <authorList>
            <person name="Akparov Z."/>
            <person name="Amiraslanov A."/>
            <person name="Hajiyeva S."/>
            <person name="Abbasov M."/>
            <person name="Kaur K."/>
            <person name="Hamwieh A."/>
            <person name="Solovyev V."/>
            <person name="Salamov A."/>
            <person name="Braich B."/>
            <person name="Kosarev P."/>
            <person name="Mahmoud A."/>
            <person name="Hajiyev E."/>
            <person name="Babayeva S."/>
            <person name="Izzatullayeva V."/>
            <person name="Mammadov A."/>
            <person name="Mammadov A."/>
            <person name="Sharifova S."/>
            <person name="Ojaghi J."/>
            <person name="Eynullazada K."/>
            <person name="Bayramov B."/>
            <person name="Abdulazimova A."/>
            <person name="Shahmuradov I."/>
        </authorList>
    </citation>
    <scope>NUCLEOTIDE SEQUENCE [LARGE SCALE GENOMIC DNA]</scope>
    <source>
        <strain evidence="11">AG2017</strain>
        <strain evidence="13">cv. AG2017</strain>
        <tissue evidence="11">Leaf</tissue>
    </source>
</reference>
<dbReference type="STRING" id="22663.A0A218VQ53"/>
<sequence>MSDWFTSKLKAAETILQKIDKQAAESLGKNESPRSDDVNDSTPAKLGGSVSLKDQLKKKTQDSYDYGVRLSTDSNSSKVSNRDGSNDIASTSSSPSRKSAVNDGDWTELLGPPNEITSHSVANRSNGASRTQAGKSNYRRPGSVSSNSLASEQKRNQKSNSNKVPRSSLRSNLRDGKLNGKQTDGDGPYLSDSAGINLKADSGNDGKILEQQASDQEEIRRKFMQQGIDEENVEDGWQLNLKQADDFSEPVVNNGSAEIVSAKGVTDAQSKSSGTLDGDNNVLKGSEGRGDKSNVVKKENISRGIKKFPSNNDVGSMSETESGSSSDSDSEDERRRREERRRRREKILAEKAAAKAVEAIRERENMVARLEGEKQSLEKIIEERAKQQAEEASELQNITIETMEAVEQEKQKHNNTRMEARARLAKLETANADLARSLAAAQWNLEIEVKRVAELRQQIELKEVAHEEMKRRISSTHHTGTSLKQLAAAKGVEVERELLEAEYAFISDKLRNLQEKAQSLEANIEVTRKEMEEPTEVEIELKRRLGQLTDHLIQKQAQVESLSSEKATLVFRIEAVSRLLEENKTATSMNEFSSIPLGDVESGIWDPFDSKPRHRLQDKIRSGREHIGSLVQQLDAIFLAGAVFLRRNPTAKIWAIVYLVCLHLWVIYILASHSAPSNESGAVISLENLSNSSNI</sequence>
<feature type="compositionally biased region" description="Low complexity" evidence="8">
    <location>
        <begin position="90"/>
        <end position="99"/>
    </location>
</feature>
<evidence type="ECO:0000256" key="8">
    <source>
        <dbReference type="SAM" id="MobiDB-lite"/>
    </source>
</evidence>